<sequence length="340" mass="37630">MRDFVSCFSENAVNISNPSCSTKSNAAAAVTAAVVVSPPSTSPSVLTAVTSLYAAQNQLMISVSWTKLHSTQSLSINFTQPQLPTIAFKLDTTTARFFKKNKGSKSYDFQSSKIEILYDLSAAIYDGGGPEPISGFYVVITLDSEIGLVLGEIPISSRPFNLKSAMAADPEARKWSLISRTEHCAGNTLFLTKAKFSENGVAHEILIRCIGEEEGGKKQHPGLWVWIDKKAAIRVKRLQWNFRGNQSIFVDGLLVDMLWDVHDWLFGSAMNGLGVFMFRTRSGLESSRLWLEEEKKIINSHDEIQKNLDFSLFIYARKRFLAGTLTCSRKGLLSGTSPRV</sequence>
<dbReference type="GeneID" id="111468535"/>
<name>A0A6J1I2Y1_CUCMA</name>
<dbReference type="PANTHER" id="PTHR31972:SF48">
    <property type="entry name" value="OS04G0407500 PROTEIN"/>
    <property type="match status" value="1"/>
</dbReference>
<dbReference type="PANTHER" id="PTHR31972">
    <property type="entry name" value="EXPRESSED PROTEIN"/>
    <property type="match status" value="1"/>
</dbReference>
<proteinExistence type="predicted"/>
<evidence type="ECO:0000313" key="1">
    <source>
        <dbReference type="Proteomes" id="UP000504608"/>
    </source>
</evidence>
<dbReference type="KEGG" id="cmax:111468535"/>
<dbReference type="Proteomes" id="UP000504608">
    <property type="component" value="Unplaced"/>
</dbReference>
<dbReference type="OrthoDB" id="678233at2759"/>
<dbReference type="RefSeq" id="XP_022969549.1">
    <property type="nucleotide sequence ID" value="XM_023113781.1"/>
</dbReference>
<dbReference type="Pfam" id="PF05910">
    <property type="entry name" value="DUF868"/>
    <property type="match status" value="1"/>
</dbReference>
<protein>
    <submittedName>
        <fullName evidence="2">Uncharacterized protein LOC111468535 isoform X1</fullName>
    </submittedName>
</protein>
<dbReference type="AlphaFoldDB" id="A0A6J1I2Y1"/>
<reference evidence="2" key="1">
    <citation type="submission" date="2025-08" db="UniProtKB">
        <authorList>
            <consortium name="RefSeq"/>
        </authorList>
    </citation>
    <scope>IDENTIFICATION</scope>
    <source>
        <tissue evidence="2">Young leaves</tissue>
    </source>
</reference>
<accession>A0A6J1I2Y1</accession>
<keyword evidence="1" id="KW-1185">Reference proteome</keyword>
<organism evidence="1 2">
    <name type="scientific">Cucurbita maxima</name>
    <name type="common">Pumpkin</name>
    <name type="synonym">Winter squash</name>
    <dbReference type="NCBI Taxonomy" id="3661"/>
    <lineage>
        <taxon>Eukaryota</taxon>
        <taxon>Viridiplantae</taxon>
        <taxon>Streptophyta</taxon>
        <taxon>Embryophyta</taxon>
        <taxon>Tracheophyta</taxon>
        <taxon>Spermatophyta</taxon>
        <taxon>Magnoliopsida</taxon>
        <taxon>eudicotyledons</taxon>
        <taxon>Gunneridae</taxon>
        <taxon>Pentapetalae</taxon>
        <taxon>rosids</taxon>
        <taxon>fabids</taxon>
        <taxon>Cucurbitales</taxon>
        <taxon>Cucurbitaceae</taxon>
        <taxon>Cucurbiteae</taxon>
        <taxon>Cucurbita</taxon>
    </lineage>
</organism>
<gene>
    <name evidence="2" type="primary">LOC111468535</name>
</gene>
<evidence type="ECO:0000313" key="2">
    <source>
        <dbReference type="RefSeq" id="XP_022969549.1"/>
    </source>
</evidence>
<dbReference type="InterPro" id="IPR008586">
    <property type="entry name" value="DUF868_pln"/>
</dbReference>